<dbReference type="RefSeq" id="WP_106727365.1">
    <property type="nucleotide sequence ID" value="NZ_PXYL01000031.1"/>
</dbReference>
<name>A0A2P7RSE5_9HYPH</name>
<dbReference type="AlphaFoldDB" id="A0A2P7RSE5"/>
<reference evidence="1 2" key="1">
    <citation type="submission" date="2018-03" db="EMBL/GenBank/DDBJ databases">
        <title>The draft genome of Mesorhizobium soli JCM 19897.</title>
        <authorList>
            <person name="Li L."/>
            <person name="Liu L."/>
            <person name="Liang L."/>
            <person name="Wang T."/>
            <person name="Zhang X."/>
        </authorList>
    </citation>
    <scope>NUCLEOTIDE SEQUENCE [LARGE SCALE GENOMIC DNA]</scope>
    <source>
        <strain evidence="1 2">JCM 19897</strain>
    </source>
</reference>
<comment type="caution">
    <text evidence="1">The sequence shown here is derived from an EMBL/GenBank/DDBJ whole genome shotgun (WGS) entry which is preliminary data.</text>
</comment>
<dbReference type="Proteomes" id="UP000240653">
    <property type="component" value="Unassembled WGS sequence"/>
</dbReference>
<accession>A0A2P7RSE5</accession>
<gene>
    <name evidence="1" type="ORF">C7I85_28435</name>
</gene>
<sequence>MSFEALAQSAERLRNTLQASTGRNLVADVSLTPPDANGGEAAFIKSVLWGYVLWYEACQPAGRHLMSIVRNSSPRDQQVAARAFQDVQNLRTFHAHNLLPSDKSDQYKLSQAQAWLVQNGGSERDWDRCTAKLCSELAAALDILCTHWNIVTACPEDEVTAVQGLIDALEREWEPHLFDRMIEEVATSLGLSGLDPVKYRKKRLEDWRKITDCFWDRMSAETAVRRAIQQEMVITFGEASL</sequence>
<proteinExistence type="predicted"/>
<protein>
    <submittedName>
        <fullName evidence="1">Uncharacterized protein</fullName>
    </submittedName>
</protein>
<evidence type="ECO:0000313" key="1">
    <source>
        <dbReference type="EMBL" id="PSJ53128.1"/>
    </source>
</evidence>
<keyword evidence="2" id="KW-1185">Reference proteome</keyword>
<dbReference type="OrthoDB" id="7107769at2"/>
<dbReference type="EMBL" id="PXYL01000031">
    <property type="protein sequence ID" value="PSJ53128.1"/>
    <property type="molecule type" value="Genomic_DNA"/>
</dbReference>
<evidence type="ECO:0000313" key="2">
    <source>
        <dbReference type="Proteomes" id="UP000240653"/>
    </source>
</evidence>
<organism evidence="1 2">
    <name type="scientific">Pseudaminobacter soli</name>
    <name type="common">ex Li et al. 2025</name>
    <dbReference type="NCBI Taxonomy" id="1295366"/>
    <lineage>
        <taxon>Bacteria</taxon>
        <taxon>Pseudomonadati</taxon>
        <taxon>Pseudomonadota</taxon>
        <taxon>Alphaproteobacteria</taxon>
        <taxon>Hyphomicrobiales</taxon>
        <taxon>Phyllobacteriaceae</taxon>
        <taxon>Pseudaminobacter</taxon>
    </lineage>
</organism>